<proteinExistence type="inferred from homology"/>
<dbReference type="NCBIfam" id="TIGR02225">
    <property type="entry name" value="recomb_XerD"/>
    <property type="match status" value="1"/>
</dbReference>
<dbReference type="HAMAP" id="MF_01807">
    <property type="entry name" value="Recomb_XerD"/>
    <property type="match status" value="1"/>
</dbReference>
<keyword evidence="6 11" id="KW-0159">Chromosome partition</keyword>
<organism evidence="14 15">
    <name type="scientific">Fructilactobacillus hinvesii</name>
    <dbReference type="NCBI Taxonomy" id="2940300"/>
    <lineage>
        <taxon>Bacteria</taxon>
        <taxon>Bacillati</taxon>
        <taxon>Bacillota</taxon>
        <taxon>Bacilli</taxon>
        <taxon>Lactobacillales</taxon>
        <taxon>Lactobacillaceae</taxon>
        <taxon>Fructilactobacillus</taxon>
    </lineage>
</organism>
<evidence type="ECO:0000256" key="7">
    <source>
        <dbReference type="ARBA" id="ARBA00022908"/>
    </source>
</evidence>
<dbReference type="HAMAP" id="MF_01808">
    <property type="entry name" value="Recomb_XerC_XerD"/>
    <property type="match status" value="1"/>
</dbReference>
<gene>
    <name evidence="11 14" type="primary">xerD</name>
    <name evidence="14" type="ORF">M3M39_04580</name>
</gene>
<evidence type="ECO:0000256" key="2">
    <source>
        <dbReference type="ARBA" id="ARBA00010450"/>
    </source>
</evidence>
<comment type="function">
    <text evidence="11">Site-specific tyrosine recombinase, which acts by catalyzing the cutting and rejoining of the recombining DNA molecules. The XerC-XerD complex is essential to convert dimers of the bacterial chromosome into monomers to permit their segregation at cell division. It also contributes to the segregational stability of plasmids.</text>
</comment>
<evidence type="ECO:0000259" key="12">
    <source>
        <dbReference type="PROSITE" id="PS51898"/>
    </source>
</evidence>
<keyword evidence="10 11" id="KW-0131">Cell cycle</keyword>
<feature type="active site" evidence="11">
    <location>
        <position position="241"/>
    </location>
</feature>
<accession>A0ABY5BS36</accession>
<dbReference type="Pfam" id="PF00589">
    <property type="entry name" value="Phage_integrase"/>
    <property type="match status" value="1"/>
</dbReference>
<keyword evidence="8 11" id="KW-0238">DNA-binding</keyword>
<dbReference type="Gene3D" id="1.10.443.10">
    <property type="entry name" value="Intergrase catalytic core"/>
    <property type="match status" value="1"/>
</dbReference>
<dbReference type="PANTHER" id="PTHR30349">
    <property type="entry name" value="PHAGE INTEGRASE-RELATED"/>
    <property type="match status" value="1"/>
</dbReference>
<evidence type="ECO:0000256" key="1">
    <source>
        <dbReference type="ARBA" id="ARBA00004496"/>
    </source>
</evidence>
<comment type="subcellular location">
    <subcellularLocation>
        <location evidence="1 11">Cytoplasm</location>
    </subcellularLocation>
</comment>
<feature type="active site" evidence="11">
    <location>
        <position position="244"/>
    </location>
</feature>
<dbReference type="SUPFAM" id="SSF56349">
    <property type="entry name" value="DNA breaking-rejoining enzymes"/>
    <property type="match status" value="1"/>
</dbReference>
<dbReference type="InterPro" id="IPR023009">
    <property type="entry name" value="Tyrosine_recombinase_XerC/XerD"/>
</dbReference>
<dbReference type="InterPro" id="IPR002104">
    <property type="entry name" value="Integrase_catalytic"/>
</dbReference>
<feature type="active site" evidence="11">
    <location>
        <position position="170"/>
    </location>
</feature>
<evidence type="ECO:0000256" key="6">
    <source>
        <dbReference type="ARBA" id="ARBA00022829"/>
    </source>
</evidence>
<dbReference type="NCBIfam" id="NF001399">
    <property type="entry name" value="PRK00283.1"/>
    <property type="match status" value="1"/>
</dbReference>
<comment type="subunit">
    <text evidence="11">Forms a cyclic heterotetrameric complex composed of two molecules of XerC and two molecules of XerD.</text>
</comment>
<feature type="domain" description="Core-binding (CB)" evidence="13">
    <location>
        <begin position="1"/>
        <end position="85"/>
    </location>
</feature>
<keyword evidence="15" id="KW-1185">Reference proteome</keyword>
<feature type="active site" evidence="11">
    <location>
        <position position="267"/>
    </location>
</feature>
<dbReference type="InterPro" id="IPR011932">
    <property type="entry name" value="Recomb_XerD"/>
</dbReference>
<dbReference type="EMBL" id="CP097118">
    <property type="protein sequence ID" value="USS87401.1"/>
    <property type="molecule type" value="Genomic_DNA"/>
</dbReference>
<dbReference type="Pfam" id="PF02899">
    <property type="entry name" value="Phage_int_SAM_1"/>
    <property type="match status" value="1"/>
</dbReference>
<protein>
    <recommendedName>
        <fullName evidence="3 11">Tyrosine recombinase XerD</fullName>
    </recommendedName>
</protein>
<reference evidence="14" key="1">
    <citation type="submission" date="2022-05" db="EMBL/GenBank/DDBJ databases">
        <authorList>
            <person name="Oliphant S.A."/>
            <person name="Watson-Haigh N.S."/>
            <person name="Sumby K.M."/>
            <person name="Gardner J.M."/>
            <person name="Jiranek V."/>
        </authorList>
    </citation>
    <scope>NUCLEOTIDE SEQUENCE</scope>
    <source>
        <strain evidence="14">KI11_C11</strain>
    </source>
</reference>
<keyword evidence="4 11" id="KW-0963">Cytoplasm</keyword>
<dbReference type="PANTHER" id="PTHR30349:SF81">
    <property type="entry name" value="TYROSINE RECOMBINASE XERC"/>
    <property type="match status" value="1"/>
</dbReference>
<keyword evidence="9 11" id="KW-0233">DNA recombination</keyword>
<feature type="active site" description="O-(3'-phospho-DNA)-tyrosine intermediate" evidence="11">
    <location>
        <position position="276"/>
    </location>
</feature>
<keyword evidence="5 11" id="KW-0132">Cell division</keyword>
<dbReference type="CDD" id="cd00798">
    <property type="entry name" value="INT_XerDC_C"/>
    <property type="match status" value="1"/>
</dbReference>
<dbReference type="InterPro" id="IPR013762">
    <property type="entry name" value="Integrase-like_cat_sf"/>
</dbReference>
<evidence type="ECO:0000256" key="4">
    <source>
        <dbReference type="ARBA" id="ARBA00022490"/>
    </source>
</evidence>
<dbReference type="Gene3D" id="1.10.150.130">
    <property type="match status" value="1"/>
</dbReference>
<dbReference type="RefSeq" id="WP_252796698.1">
    <property type="nucleotide sequence ID" value="NZ_CP097118.1"/>
</dbReference>
<dbReference type="InterPro" id="IPR004107">
    <property type="entry name" value="Integrase_SAM-like_N"/>
</dbReference>
<comment type="similarity">
    <text evidence="2 11">Belongs to the 'phage' integrase family. XerD subfamily.</text>
</comment>
<feature type="active site" evidence="11">
    <location>
        <position position="146"/>
    </location>
</feature>
<dbReference type="InterPro" id="IPR011010">
    <property type="entry name" value="DNA_brk_join_enz"/>
</dbReference>
<dbReference type="Proteomes" id="UP001057025">
    <property type="component" value="Chromosome"/>
</dbReference>
<evidence type="ECO:0000256" key="9">
    <source>
        <dbReference type="ARBA" id="ARBA00023172"/>
    </source>
</evidence>
<dbReference type="InterPro" id="IPR050090">
    <property type="entry name" value="Tyrosine_recombinase_XerCD"/>
</dbReference>
<dbReference type="PROSITE" id="PS51900">
    <property type="entry name" value="CB"/>
    <property type="match status" value="1"/>
</dbReference>
<evidence type="ECO:0000259" key="13">
    <source>
        <dbReference type="PROSITE" id="PS51900"/>
    </source>
</evidence>
<dbReference type="PROSITE" id="PS51898">
    <property type="entry name" value="TYR_RECOMBINASE"/>
    <property type="match status" value="1"/>
</dbReference>
<evidence type="ECO:0000256" key="5">
    <source>
        <dbReference type="ARBA" id="ARBA00022618"/>
    </source>
</evidence>
<dbReference type="InterPro" id="IPR044068">
    <property type="entry name" value="CB"/>
</dbReference>
<evidence type="ECO:0000256" key="11">
    <source>
        <dbReference type="HAMAP-Rule" id="MF_01807"/>
    </source>
</evidence>
<evidence type="ECO:0000313" key="14">
    <source>
        <dbReference type="EMBL" id="USS87401.1"/>
    </source>
</evidence>
<dbReference type="NCBIfam" id="NF040815">
    <property type="entry name" value="recomb_XerA_Arch"/>
    <property type="match status" value="1"/>
</dbReference>
<evidence type="ECO:0000256" key="8">
    <source>
        <dbReference type="ARBA" id="ARBA00023125"/>
    </source>
</evidence>
<dbReference type="InterPro" id="IPR010998">
    <property type="entry name" value="Integrase_recombinase_N"/>
</dbReference>
<name>A0ABY5BS36_9LACO</name>
<sequence>MKDEVDNYLHYLVVERGLAENSVQSYRQDLMQFVDYLQNHQLTSWGAVDQFTILSYLETEKKAGKARNSVIHIVSSLRKFFQYLMRLKRIQVDPMQKIATPKRGVHLPAVLNDQELHRLLAVPNVQKKLGIRDRAILEVLYATGLRVSELVHLKLQDLHLEMQLIQTLGKGHKERIVPIDVVAISWLARYLDEVRPALLKQTKTPYVFLNSRGNQLSRQSVWKMLKQTAIAAGIQKNITPHTLRHTFATHLLENGADLRTVQELLGHADISTTQIYTHVSHEHLTQEYQKYHPRA</sequence>
<evidence type="ECO:0000256" key="10">
    <source>
        <dbReference type="ARBA" id="ARBA00023306"/>
    </source>
</evidence>
<evidence type="ECO:0000256" key="3">
    <source>
        <dbReference type="ARBA" id="ARBA00015810"/>
    </source>
</evidence>
<keyword evidence="7 11" id="KW-0229">DNA integration</keyword>
<evidence type="ECO:0000313" key="15">
    <source>
        <dbReference type="Proteomes" id="UP001057025"/>
    </source>
</evidence>
<feature type="domain" description="Tyr recombinase" evidence="12">
    <location>
        <begin position="106"/>
        <end position="289"/>
    </location>
</feature>